<evidence type="ECO:0000313" key="3">
    <source>
        <dbReference type="EMBL" id="MCF2526770.1"/>
    </source>
</evidence>
<dbReference type="Gene3D" id="2.30.110.10">
    <property type="entry name" value="Electron Transport, Fmn-binding Protein, Chain A"/>
    <property type="match status" value="1"/>
</dbReference>
<dbReference type="GO" id="GO:0005886">
    <property type="term" value="C:plasma membrane"/>
    <property type="evidence" value="ECO:0007669"/>
    <property type="project" value="TreeGrafter"/>
</dbReference>
<accession>A0AA41TZ13</accession>
<gene>
    <name evidence="3" type="ORF">LZ495_06005</name>
</gene>
<dbReference type="InterPro" id="IPR012349">
    <property type="entry name" value="Split_barrel_FMN-bd"/>
</dbReference>
<sequence>MSTVAEQAVAVGAVALEAAEVDAVVGAPESNANPFNRQVIAEFRANGGAVGGPLAGLPLLLLTTTGARSGVARTTPAVYLADGDRLVVFASNGGSPTAPGWFHNISRDPEVVVEVGAERYAARAELVDEREHDELWTRQIAVDPNFAHFRGRTSRTIPVVALRRR</sequence>
<dbReference type="PANTHER" id="PTHR39428:SF1">
    <property type="entry name" value="F420H(2)-DEPENDENT QUINONE REDUCTASE RV1261C"/>
    <property type="match status" value="1"/>
</dbReference>
<dbReference type="GO" id="GO:0016491">
    <property type="term" value="F:oxidoreductase activity"/>
    <property type="evidence" value="ECO:0007669"/>
    <property type="project" value="InterPro"/>
</dbReference>
<dbReference type="SUPFAM" id="SSF50475">
    <property type="entry name" value="FMN-binding split barrel"/>
    <property type="match status" value="1"/>
</dbReference>
<comment type="caution">
    <text evidence="3">The sequence shown here is derived from an EMBL/GenBank/DDBJ whole genome shotgun (WGS) entry which is preliminary data.</text>
</comment>
<organism evidence="3 4">
    <name type="scientific">Yinghuangia soli</name>
    <dbReference type="NCBI Taxonomy" id="2908204"/>
    <lineage>
        <taxon>Bacteria</taxon>
        <taxon>Bacillati</taxon>
        <taxon>Actinomycetota</taxon>
        <taxon>Actinomycetes</taxon>
        <taxon>Kitasatosporales</taxon>
        <taxon>Streptomycetaceae</taxon>
        <taxon>Yinghuangia</taxon>
    </lineage>
</organism>
<protein>
    <submittedName>
        <fullName evidence="3">Nitroreductase family deazaflavin-dependent oxidoreductase</fullName>
    </submittedName>
</protein>
<dbReference type="EMBL" id="JAKFHA010000002">
    <property type="protein sequence ID" value="MCF2526770.1"/>
    <property type="molecule type" value="Genomic_DNA"/>
</dbReference>
<dbReference type="Proteomes" id="UP001165378">
    <property type="component" value="Unassembled WGS sequence"/>
</dbReference>
<dbReference type="NCBIfam" id="TIGR00026">
    <property type="entry name" value="hi_GC_TIGR00026"/>
    <property type="match status" value="1"/>
</dbReference>
<evidence type="ECO:0000256" key="1">
    <source>
        <dbReference type="ARBA" id="ARBA00008710"/>
    </source>
</evidence>
<dbReference type="Pfam" id="PF04075">
    <property type="entry name" value="F420H2_quin_red"/>
    <property type="match status" value="1"/>
</dbReference>
<keyword evidence="4" id="KW-1185">Reference proteome</keyword>
<reference evidence="3" key="1">
    <citation type="submission" date="2022-01" db="EMBL/GenBank/DDBJ databases">
        <title>Genome-Based Taxonomic Classification of the Phylum Actinobacteria.</title>
        <authorList>
            <person name="Gao Y."/>
        </authorList>
    </citation>
    <scope>NUCLEOTIDE SEQUENCE</scope>
    <source>
        <strain evidence="3">KLBMP 8922</strain>
    </source>
</reference>
<dbReference type="AlphaFoldDB" id="A0AA41TZ13"/>
<comment type="catalytic activity">
    <reaction evidence="2">
        <text>oxidized coenzyme F420-(gamma-L-Glu)(n) + a quinol + H(+) = reduced coenzyme F420-(gamma-L-Glu)(n) + a quinone</text>
        <dbReference type="Rhea" id="RHEA:39663"/>
        <dbReference type="Rhea" id="RHEA-COMP:12939"/>
        <dbReference type="Rhea" id="RHEA-COMP:14378"/>
        <dbReference type="ChEBI" id="CHEBI:15378"/>
        <dbReference type="ChEBI" id="CHEBI:24646"/>
        <dbReference type="ChEBI" id="CHEBI:132124"/>
        <dbReference type="ChEBI" id="CHEBI:133980"/>
        <dbReference type="ChEBI" id="CHEBI:139511"/>
    </reaction>
</comment>
<dbReference type="GO" id="GO:0070967">
    <property type="term" value="F:coenzyme F420 binding"/>
    <property type="evidence" value="ECO:0007669"/>
    <property type="project" value="TreeGrafter"/>
</dbReference>
<proteinExistence type="inferred from homology"/>
<name>A0AA41TZ13_9ACTN</name>
<dbReference type="RefSeq" id="WP_235050904.1">
    <property type="nucleotide sequence ID" value="NZ_JAKFHA010000002.1"/>
</dbReference>
<dbReference type="InterPro" id="IPR004378">
    <property type="entry name" value="F420H2_quin_Rdtase"/>
</dbReference>
<comment type="similarity">
    <text evidence="1">Belongs to the F420H(2)-dependent quinone reductase family.</text>
</comment>
<dbReference type="PANTHER" id="PTHR39428">
    <property type="entry name" value="F420H(2)-DEPENDENT QUINONE REDUCTASE RV1261C"/>
    <property type="match status" value="1"/>
</dbReference>
<evidence type="ECO:0000313" key="4">
    <source>
        <dbReference type="Proteomes" id="UP001165378"/>
    </source>
</evidence>
<evidence type="ECO:0000256" key="2">
    <source>
        <dbReference type="ARBA" id="ARBA00049106"/>
    </source>
</evidence>